<evidence type="ECO:0000313" key="2">
    <source>
        <dbReference type="EMBL" id="OZI70753.1"/>
    </source>
</evidence>
<sequence>MRTGLAAWAAFGAASRPLLSGAAIGRAARRVILASAAGIGAAARVLPPAMGIRAAAWTLFLTALAAIRASARAGLRRSQARAGGQHAHKQN</sequence>
<dbReference type="Proteomes" id="UP000216429">
    <property type="component" value="Unassembled WGS sequence"/>
</dbReference>
<feature type="transmembrane region" description="Helical" evidence="1">
    <location>
        <begin position="51"/>
        <end position="71"/>
    </location>
</feature>
<name>A0A261VC69_9BORD</name>
<keyword evidence="3" id="KW-1185">Reference proteome</keyword>
<keyword evidence="1" id="KW-0472">Membrane</keyword>
<gene>
    <name evidence="2" type="ORF">CAL22_12610</name>
</gene>
<dbReference type="EMBL" id="NEVU01000003">
    <property type="protein sequence ID" value="OZI70753.1"/>
    <property type="molecule type" value="Genomic_DNA"/>
</dbReference>
<evidence type="ECO:0000256" key="1">
    <source>
        <dbReference type="SAM" id="Phobius"/>
    </source>
</evidence>
<dbReference type="AlphaFoldDB" id="A0A261VC69"/>
<evidence type="ECO:0000313" key="3">
    <source>
        <dbReference type="Proteomes" id="UP000216429"/>
    </source>
</evidence>
<keyword evidence="1" id="KW-1133">Transmembrane helix</keyword>
<organism evidence="2 3">
    <name type="scientific">Bordetella genomosp. 12</name>
    <dbReference type="NCBI Taxonomy" id="463035"/>
    <lineage>
        <taxon>Bacteria</taxon>
        <taxon>Pseudomonadati</taxon>
        <taxon>Pseudomonadota</taxon>
        <taxon>Betaproteobacteria</taxon>
        <taxon>Burkholderiales</taxon>
        <taxon>Alcaligenaceae</taxon>
        <taxon>Bordetella</taxon>
    </lineage>
</organism>
<accession>A0A261VC69</accession>
<protein>
    <submittedName>
        <fullName evidence="2">Uncharacterized protein</fullName>
    </submittedName>
</protein>
<comment type="caution">
    <text evidence="2">The sequence shown here is derived from an EMBL/GenBank/DDBJ whole genome shotgun (WGS) entry which is preliminary data.</text>
</comment>
<keyword evidence="1" id="KW-0812">Transmembrane</keyword>
<proteinExistence type="predicted"/>
<reference evidence="3" key="1">
    <citation type="submission" date="2017-05" db="EMBL/GenBank/DDBJ databases">
        <title>Complete and WGS of Bordetella genogroups.</title>
        <authorList>
            <person name="Spilker T."/>
            <person name="Lipuma J."/>
        </authorList>
    </citation>
    <scope>NUCLEOTIDE SEQUENCE [LARGE SCALE GENOMIC DNA]</scope>
    <source>
        <strain evidence="3">AU6712</strain>
    </source>
</reference>